<evidence type="ECO:0000259" key="7">
    <source>
        <dbReference type="Pfam" id="PF00155"/>
    </source>
</evidence>
<evidence type="ECO:0000256" key="6">
    <source>
        <dbReference type="ARBA" id="ARBA00022898"/>
    </source>
</evidence>
<gene>
    <name evidence="8" type="ORF">C8D99_11124</name>
</gene>
<evidence type="ECO:0000256" key="2">
    <source>
        <dbReference type="ARBA" id="ARBA00007441"/>
    </source>
</evidence>
<dbReference type="GO" id="GO:1901605">
    <property type="term" value="P:alpha-amino acid metabolic process"/>
    <property type="evidence" value="ECO:0007669"/>
    <property type="project" value="TreeGrafter"/>
</dbReference>
<accession>A0A4R8M3C1</accession>
<organism evidence="8 9">
    <name type="scientific">Aminivibrio pyruvatiphilus</name>
    <dbReference type="NCBI Taxonomy" id="1005740"/>
    <lineage>
        <taxon>Bacteria</taxon>
        <taxon>Thermotogati</taxon>
        <taxon>Synergistota</taxon>
        <taxon>Synergistia</taxon>
        <taxon>Synergistales</taxon>
        <taxon>Aminobacteriaceae</taxon>
        <taxon>Aminivibrio</taxon>
    </lineage>
</organism>
<comment type="similarity">
    <text evidence="2">Belongs to the class-I pyridoxal-phosphate-dependent aminotransferase family.</text>
</comment>
<dbReference type="OrthoDB" id="1360at2"/>
<dbReference type="Gene3D" id="3.40.640.10">
    <property type="entry name" value="Type I PLP-dependent aspartate aminotransferase-like (Major domain)"/>
    <property type="match status" value="1"/>
</dbReference>
<keyword evidence="6" id="KW-0663">Pyridoxal phosphate</keyword>
<dbReference type="PANTHER" id="PTHR42790">
    <property type="entry name" value="AMINOTRANSFERASE"/>
    <property type="match status" value="1"/>
</dbReference>
<dbReference type="CDD" id="cd00609">
    <property type="entry name" value="AAT_like"/>
    <property type="match status" value="1"/>
</dbReference>
<name>A0A4R8M3C1_9BACT</name>
<dbReference type="GO" id="GO:0008483">
    <property type="term" value="F:transaminase activity"/>
    <property type="evidence" value="ECO:0007669"/>
    <property type="project" value="UniProtKB-KW"/>
</dbReference>
<comment type="subunit">
    <text evidence="3">Homodimer.</text>
</comment>
<dbReference type="Pfam" id="PF00155">
    <property type="entry name" value="Aminotran_1_2"/>
    <property type="match status" value="1"/>
</dbReference>
<keyword evidence="4" id="KW-0032">Aminotransferase</keyword>
<feature type="domain" description="Aminotransferase class I/classII large" evidence="7">
    <location>
        <begin position="60"/>
        <end position="393"/>
    </location>
</feature>
<evidence type="ECO:0000256" key="4">
    <source>
        <dbReference type="ARBA" id="ARBA00022576"/>
    </source>
</evidence>
<evidence type="ECO:0000313" key="8">
    <source>
        <dbReference type="EMBL" id="TDY59690.1"/>
    </source>
</evidence>
<comment type="cofactor">
    <cofactor evidence="1">
        <name>pyridoxal 5'-phosphate</name>
        <dbReference type="ChEBI" id="CHEBI:597326"/>
    </cofactor>
</comment>
<dbReference type="InterPro" id="IPR015422">
    <property type="entry name" value="PyrdxlP-dep_Trfase_small"/>
</dbReference>
<dbReference type="Gene3D" id="3.90.1150.10">
    <property type="entry name" value="Aspartate Aminotransferase, domain 1"/>
    <property type="match status" value="1"/>
</dbReference>
<keyword evidence="9" id="KW-1185">Reference proteome</keyword>
<dbReference type="AlphaFoldDB" id="A0A4R8M3C1"/>
<evidence type="ECO:0000256" key="5">
    <source>
        <dbReference type="ARBA" id="ARBA00022679"/>
    </source>
</evidence>
<reference evidence="8 9" key="1">
    <citation type="submission" date="2019-03" db="EMBL/GenBank/DDBJ databases">
        <title>Genomic Encyclopedia of Type Strains, Phase IV (KMG-IV): sequencing the most valuable type-strain genomes for metagenomic binning, comparative biology and taxonomic classification.</title>
        <authorList>
            <person name="Goeker M."/>
        </authorList>
    </citation>
    <scope>NUCLEOTIDE SEQUENCE [LARGE SCALE GENOMIC DNA]</scope>
    <source>
        <strain evidence="8 9">DSM 25964</strain>
    </source>
</reference>
<dbReference type="InterPro" id="IPR015421">
    <property type="entry name" value="PyrdxlP-dep_Trfase_major"/>
</dbReference>
<dbReference type="InterPro" id="IPR015424">
    <property type="entry name" value="PyrdxlP-dep_Trfase"/>
</dbReference>
<evidence type="ECO:0000256" key="3">
    <source>
        <dbReference type="ARBA" id="ARBA00011738"/>
    </source>
</evidence>
<dbReference type="InterPro" id="IPR004839">
    <property type="entry name" value="Aminotransferase_I/II_large"/>
</dbReference>
<dbReference type="Proteomes" id="UP000295066">
    <property type="component" value="Unassembled WGS sequence"/>
</dbReference>
<dbReference type="PANTHER" id="PTHR42790:SF19">
    <property type="entry name" value="KYNURENINE_ALPHA-AMINOADIPATE AMINOTRANSFERASE, MITOCHONDRIAL"/>
    <property type="match status" value="1"/>
</dbReference>
<dbReference type="GO" id="GO:0030170">
    <property type="term" value="F:pyridoxal phosphate binding"/>
    <property type="evidence" value="ECO:0007669"/>
    <property type="project" value="InterPro"/>
</dbReference>
<sequence>MSGIWQDNFSSVAKNNRPSPIREMLAVIKQPGMISFAGGMPAPEVFPVDQFYEGAHILKDQGKELLQYGTTEGYPPLKDFLAAWTAPRLGRKAGPEEMLITTGSQQALDLFAWSMIDKGDYVITEDPSYLAALTVFFNHGGSFLGVPTDRNGMQVDLLPGIIEKARSEGKKIKFIYTIVNFHNPGGSTMSVERRKKLVEISKQYNIPIFEDDPYGYVRYEGDHLPSIFSFHDQGGVIYAGSFSKILSPGTRVGWVTGPKEIIRNLTVFKQGTDLCSSTITQALVAEYCVNGHLDRHLPVIIDNYRVKRDAMEKSFEKHLTPLGVTWVKPEGGFFYWLKFPTVNTNDLFKKAIDKKVAFVPGDPFCPTAGAGIHNARLCYTFPSPEIIEEGVKRLAEAVTELAIPAVH</sequence>
<protein>
    <submittedName>
        <fullName evidence="8">2-aminoadipate transaminase</fullName>
    </submittedName>
</protein>
<dbReference type="SUPFAM" id="SSF53383">
    <property type="entry name" value="PLP-dependent transferases"/>
    <property type="match status" value="1"/>
</dbReference>
<dbReference type="FunFam" id="3.40.640.10:FF:000053">
    <property type="entry name" value="Aminotransferase, class I"/>
    <property type="match status" value="1"/>
</dbReference>
<dbReference type="InterPro" id="IPR050859">
    <property type="entry name" value="Class-I_PLP-dep_aminotransf"/>
</dbReference>
<proteinExistence type="inferred from homology"/>
<dbReference type="RefSeq" id="WP_133957844.1">
    <property type="nucleotide sequence ID" value="NZ_SORI01000011.1"/>
</dbReference>
<evidence type="ECO:0000256" key="1">
    <source>
        <dbReference type="ARBA" id="ARBA00001933"/>
    </source>
</evidence>
<keyword evidence="5" id="KW-0808">Transferase</keyword>
<dbReference type="EMBL" id="SORI01000011">
    <property type="protein sequence ID" value="TDY59690.1"/>
    <property type="molecule type" value="Genomic_DNA"/>
</dbReference>
<evidence type="ECO:0000313" key="9">
    <source>
        <dbReference type="Proteomes" id="UP000295066"/>
    </source>
</evidence>
<comment type="caution">
    <text evidence="8">The sequence shown here is derived from an EMBL/GenBank/DDBJ whole genome shotgun (WGS) entry which is preliminary data.</text>
</comment>